<dbReference type="Pfam" id="PF22621">
    <property type="entry name" value="CurL-like_PKS_C"/>
    <property type="match status" value="1"/>
</dbReference>
<proteinExistence type="predicted"/>
<dbReference type="InterPro" id="IPR049900">
    <property type="entry name" value="PKS_mFAS_DH"/>
</dbReference>
<dbReference type="Gene3D" id="3.40.366.10">
    <property type="entry name" value="Malonyl-Coenzyme A Acyl Carrier Protein, domain 2"/>
    <property type="match status" value="1"/>
</dbReference>
<dbReference type="PROSITE" id="PS52004">
    <property type="entry name" value="KS3_2"/>
    <property type="match status" value="1"/>
</dbReference>
<dbReference type="InterPro" id="IPR050091">
    <property type="entry name" value="PKS_NRPS_Biosynth_Enz"/>
</dbReference>
<dbReference type="Gene3D" id="3.40.47.10">
    <property type="match status" value="1"/>
</dbReference>
<dbReference type="InterPro" id="IPR049552">
    <property type="entry name" value="PKS_DH_N"/>
</dbReference>
<dbReference type="InterPro" id="IPR036736">
    <property type="entry name" value="ACP-like_sf"/>
</dbReference>
<keyword evidence="1" id="KW-0596">Phosphopantetheine</keyword>
<dbReference type="Gene3D" id="3.30.70.3290">
    <property type="match status" value="1"/>
</dbReference>
<reference evidence="10" key="1">
    <citation type="journal article" date="2019" name="Int. J. Syst. Evol. Microbiol.">
        <title>The Global Catalogue of Microorganisms (GCM) 10K type strain sequencing project: providing services to taxonomists for standard genome sequencing and annotation.</title>
        <authorList>
            <consortium name="The Broad Institute Genomics Platform"/>
            <consortium name="The Broad Institute Genome Sequencing Center for Infectious Disease"/>
            <person name="Wu L."/>
            <person name="Ma J."/>
        </authorList>
    </citation>
    <scope>NUCLEOTIDE SEQUENCE [LARGE SCALE GENOMIC DNA]</scope>
    <source>
        <strain evidence="10">JCM 17933</strain>
    </source>
</reference>
<dbReference type="SUPFAM" id="SSF47336">
    <property type="entry name" value="ACP-like"/>
    <property type="match status" value="1"/>
</dbReference>
<keyword evidence="10" id="KW-1185">Reference proteome</keyword>
<evidence type="ECO:0000256" key="4">
    <source>
        <dbReference type="PROSITE-ProRule" id="PRU01363"/>
    </source>
</evidence>
<dbReference type="InterPro" id="IPR020807">
    <property type="entry name" value="PKS_DH"/>
</dbReference>
<name>A0ABP8P8R0_9ACTN</name>
<evidence type="ECO:0000256" key="1">
    <source>
        <dbReference type="ARBA" id="ARBA00022450"/>
    </source>
</evidence>
<dbReference type="CDD" id="cd00833">
    <property type="entry name" value="PKS"/>
    <property type="match status" value="1"/>
</dbReference>
<feature type="domain" description="Carrier" evidence="6">
    <location>
        <begin position="1203"/>
        <end position="1284"/>
    </location>
</feature>
<evidence type="ECO:0000259" key="7">
    <source>
        <dbReference type="PROSITE" id="PS52004"/>
    </source>
</evidence>
<dbReference type="Pfam" id="PF00109">
    <property type="entry name" value="ketoacyl-synt"/>
    <property type="match status" value="1"/>
</dbReference>
<dbReference type="InterPro" id="IPR016036">
    <property type="entry name" value="Malonyl_transacylase_ACP-bd"/>
</dbReference>
<dbReference type="Gene3D" id="1.10.1200.10">
    <property type="entry name" value="ACP-like"/>
    <property type="match status" value="1"/>
</dbReference>
<dbReference type="InterPro" id="IPR018201">
    <property type="entry name" value="Ketoacyl_synth_AS"/>
</dbReference>
<evidence type="ECO:0000259" key="8">
    <source>
        <dbReference type="PROSITE" id="PS52019"/>
    </source>
</evidence>
<dbReference type="InterPro" id="IPR014030">
    <property type="entry name" value="Ketoacyl_synth_N"/>
</dbReference>
<dbReference type="SMART" id="SM00825">
    <property type="entry name" value="PKS_KS"/>
    <property type="match status" value="1"/>
</dbReference>
<dbReference type="PANTHER" id="PTHR43775:SF37">
    <property type="entry name" value="SI:DKEY-61P9.11"/>
    <property type="match status" value="1"/>
</dbReference>
<dbReference type="InterPro" id="IPR016035">
    <property type="entry name" value="Acyl_Trfase/lysoPLipase"/>
</dbReference>
<dbReference type="Proteomes" id="UP001500503">
    <property type="component" value="Unassembled WGS sequence"/>
</dbReference>
<dbReference type="Pfam" id="PF14765">
    <property type="entry name" value="PS-DH"/>
    <property type="match status" value="1"/>
</dbReference>
<protein>
    <submittedName>
        <fullName evidence="9">Uncharacterized protein</fullName>
    </submittedName>
</protein>
<dbReference type="PROSITE" id="PS52019">
    <property type="entry name" value="PKS_MFAS_DH"/>
    <property type="match status" value="1"/>
</dbReference>
<dbReference type="EMBL" id="BAABHF010000007">
    <property type="protein sequence ID" value="GAA4482288.1"/>
    <property type="molecule type" value="Genomic_DNA"/>
</dbReference>
<dbReference type="Pfam" id="PF21089">
    <property type="entry name" value="PKS_DH_N"/>
    <property type="match status" value="1"/>
</dbReference>
<dbReference type="PANTHER" id="PTHR43775">
    <property type="entry name" value="FATTY ACID SYNTHASE"/>
    <property type="match status" value="1"/>
</dbReference>
<feature type="region of interest" description="Disordered" evidence="5">
    <location>
        <begin position="42"/>
        <end position="64"/>
    </location>
</feature>
<feature type="region of interest" description="C-terminal hotdog fold" evidence="4">
    <location>
        <begin position="1033"/>
        <end position="1177"/>
    </location>
</feature>
<dbReference type="Pfam" id="PF00550">
    <property type="entry name" value="PP-binding"/>
    <property type="match status" value="1"/>
</dbReference>
<dbReference type="InterPro" id="IPR042104">
    <property type="entry name" value="PKS_dehydratase_sf"/>
</dbReference>
<dbReference type="SUPFAM" id="SSF55048">
    <property type="entry name" value="Probable ACP-binding domain of malonyl-CoA ACP transacylase"/>
    <property type="match status" value="1"/>
</dbReference>
<dbReference type="Pfam" id="PF02801">
    <property type="entry name" value="Ketoacyl-synt_C"/>
    <property type="match status" value="1"/>
</dbReference>
<evidence type="ECO:0000256" key="5">
    <source>
        <dbReference type="SAM" id="MobiDB-lite"/>
    </source>
</evidence>
<dbReference type="Pfam" id="PF00698">
    <property type="entry name" value="Acyl_transf_1"/>
    <property type="match status" value="1"/>
</dbReference>
<dbReference type="InterPro" id="IPR014043">
    <property type="entry name" value="Acyl_transferase_dom"/>
</dbReference>
<dbReference type="SMART" id="SM00823">
    <property type="entry name" value="PKS_PP"/>
    <property type="match status" value="1"/>
</dbReference>
<organism evidence="9 10">
    <name type="scientific">Actinoallomurus oryzae</name>
    <dbReference type="NCBI Taxonomy" id="502180"/>
    <lineage>
        <taxon>Bacteria</taxon>
        <taxon>Bacillati</taxon>
        <taxon>Actinomycetota</taxon>
        <taxon>Actinomycetes</taxon>
        <taxon>Streptosporangiales</taxon>
        <taxon>Thermomonosporaceae</taxon>
        <taxon>Actinoallomurus</taxon>
    </lineage>
</organism>
<dbReference type="InterPro" id="IPR014031">
    <property type="entry name" value="Ketoacyl_synth_C"/>
</dbReference>
<dbReference type="PROSITE" id="PS00012">
    <property type="entry name" value="PHOSPHOPANTETHEINE"/>
    <property type="match status" value="1"/>
</dbReference>
<gene>
    <name evidence="9" type="ORF">GCM10023191_002300</name>
</gene>
<accession>A0ABP8P8R0</accession>
<dbReference type="SMART" id="SM00827">
    <property type="entry name" value="PKS_AT"/>
    <property type="match status" value="1"/>
</dbReference>
<keyword evidence="3" id="KW-0808">Transferase</keyword>
<evidence type="ECO:0000256" key="3">
    <source>
        <dbReference type="ARBA" id="ARBA00022679"/>
    </source>
</evidence>
<feature type="active site" description="Proton donor; for dehydratase activity" evidence="4">
    <location>
        <position position="1093"/>
    </location>
</feature>
<dbReference type="SUPFAM" id="SSF52151">
    <property type="entry name" value="FabD/lysophospholipase-like"/>
    <property type="match status" value="1"/>
</dbReference>
<dbReference type="PROSITE" id="PS50075">
    <property type="entry name" value="CARRIER"/>
    <property type="match status" value="1"/>
</dbReference>
<evidence type="ECO:0000313" key="10">
    <source>
        <dbReference type="Proteomes" id="UP001500503"/>
    </source>
</evidence>
<dbReference type="InterPro" id="IPR009081">
    <property type="entry name" value="PP-bd_ACP"/>
</dbReference>
<dbReference type="InterPro" id="IPR006162">
    <property type="entry name" value="Ppantetheine_attach_site"/>
</dbReference>
<dbReference type="PROSITE" id="PS00606">
    <property type="entry name" value="KS3_1"/>
    <property type="match status" value="1"/>
</dbReference>
<dbReference type="RefSeq" id="WP_345456092.1">
    <property type="nucleotide sequence ID" value="NZ_BAABHF010000007.1"/>
</dbReference>
<evidence type="ECO:0000256" key="2">
    <source>
        <dbReference type="ARBA" id="ARBA00022553"/>
    </source>
</evidence>
<feature type="domain" description="PKS/mFAS DH" evidence="8">
    <location>
        <begin position="885"/>
        <end position="1177"/>
    </location>
</feature>
<evidence type="ECO:0000313" key="9">
    <source>
        <dbReference type="EMBL" id="GAA4482288.1"/>
    </source>
</evidence>
<dbReference type="SMART" id="SM00826">
    <property type="entry name" value="PKS_DH"/>
    <property type="match status" value="1"/>
</dbReference>
<feature type="active site" description="Proton acceptor; for dehydratase activity" evidence="4">
    <location>
        <position position="919"/>
    </location>
</feature>
<feature type="compositionally biased region" description="Basic and acidic residues" evidence="5">
    <location>
        <begin position="55"/>
        <end position="64"/>
    </location>
</feature>
<dbReference type="SUPFAM" id="SSF53901">
    <property type="entry name" value="Thiolase-like"/>
    <property type="match status" value="1"/>
</dbReference>
<dbReference type="InterPro" id="IPR016039">
    <property type="entry name" value="Thiolase-like"/>
</dbReference>
<sequence>MASAHEPIAVIGMACRFPGGADTPEAFWHVLRKAEPVPLMAIADREAGRTPPADPDSRATERREDPRAALLEGIDAFDAPFFGLTPTEAAAMDPQHRLLLEVSWEALERAGQSPDRLAGTNTAVFTGIISPDYLHRQFQADPARLSPYAFTGGMLSMAAGRLSYLLDLRGPALAVESACSSSLLAVHHAVRQLRGGESDLALAGGVNLVLLPELSTVLARMHALSADGRSRTFDAGAEGYGRAEGCGMVVLKRLSDARSDGDEVLAVIRGSAVNQDGRSSGITVPSQRAQAEVIRAALSDAGLDPLDVGYVECHGTGTAVGDPIEVAAVGSVVGRSRPADRPLLLGSAKAVMGHAEAAAGIAGFIKAVLCVRHGEVPGQPVGELNPALGLDAFPARIPPAAIGWAPPDRTRVAGVSAFGFSGTNVHVLVEQAPRERIRPVEVPDRPAHLLALSANSADALRTLAGRYAGHLREDATATPADTCHTANTGRSHRLWRAALVARTTAELADGLANVAATGAGIHRAAAPRPPRVAFLYSGQGAARVGMGRALFDHEPVYRAAIEESDAAAGPLSGRSLIDLLYPRDTGGDGRPLMDAAVAQPALFAVQDALTRLWASAGVTPEAVAGHSLGEYAAACAAGALGREDGLRLCVERGRLVGTLPEGEGAMLAVFAPPGEVEQVVTEHGGRVEIAAYNGSEETVLSGAAEAVEEMAEVFAGRQVTTRRLPIAHAFHSRLVDPVLDRFEKLVEQVPIGDPSLPFADNLTGALAGDHDLRDAHRWRRHMREPVRYWDGVRTLLADGITCFVEIGPDRTLTGAGLRGAPEDASWISSLRRERDDVRHWLTGLGTLYTLGVPVDLAALDHGRERRRRVLPTYPFERRRLWLDGLERVARPGGGQDGTLPGRRLLSPASDAQFETVFGHDRQPFLADTAGLVHVGVYAEIVAACARRLDVRGPLELENLTITEALVVPEDTERTLHTVARTEASGDLEVRISALERETGSGGRWCEHANAVVRGRPRSATERHDLTRLAETAVDQRAGEDLYRELRSERGLDLGPRVALVDRLWRVDDDTMLARLRARPDTAFAAGFDPGVLDACMQLFNALTPASAGLLLFMRLAGLGLAGLDPAAPSRPLWARAGIEHRGEREVRGRVQVLDADGAVVASAHGVVLRRTSAEVLARLGSARRATPSAAAPRTAVLETLREMTPDDARRRLAAEIRGMLLSIVGGTEADLDDDEPLPAMGVDSIMATQLRNALAGGFGVTIPLHRVLDGASVAMLAADLAEALASGGSPEDDTAWQAGRV</sequence>
<feature type="region of interest" description="N-terminal hotdog fold" evidence="4">
    <location>
        <begin position="885"/>
        <end position="1019"/>
    </location>
</feature>
<dbReference type="InterPro" id="IPR049551">
    <property type="entry name" value="PKS_DH_C"/>
</dbReference>
<dbReference type="InterPro" id="IPR001227">
    <property type="entry name" value="Ac_transferase_dom_sf"/>
</dbReference>
<dbReference type="InterPro" id="IPR020841">
    <property type="entry name" value="PKS_Beta-ketoAc_synthase_dom"/>
</dbReference>
<dbReference type="InterPro" id="IPR020806">
    <property type="entry name" value="PKS_PP-bd"/>
</dbReference>
<evidence type="ECO:0000259" key="6">
    <source>
        <dbReference type="PROSITE" id="PS50075"/>
    </source>
</evidence>
<dbReference type="Gene3D" id="3.10.129.110">
    <property type="entry name" value="Polyketide synthase dehydratase"/>
    <property type="match status" value="1"/>
</dbReference>
<comment type="caution">
    <text evidence="9">The sequence shown here is derived from an EMBL/GenBank/DDBJ whole genome shotgun (WGS) entry which is preliminary data.</text>
</comment>
<feature type="domain" description="Ketosynthase family 3 (KS3)" evidence="7">
    <location>
        <begin position="5"/>
        <end position="431"/>
    </location>
</feature>
<keyword evidence="2" id="KW-0597">Phosphoprotein</keyword>